<dbReference type="EMBL" id="JAUIRO010000008">
    <property type="protein sequence ID" value="KAK0703062.1"/>
    <property type="molecule type" value="Genomic_DNA"/>
</dbReference>
<feature type="compositionally biased region" description="Basic and acidic residues" evidence="1">
    <location>
        <begin position="19"/>
        <end position="31"/>
    </location>
</feature>
<proteinExistence type="predicted"/>
<feature type="region of interest" description="Disordered" evidence="1">
    <location>
        <begin position="19"/>
        <end position="53"/>
    </location>
</feature>
<evidence type="ECO:0000313" key="2">
    <source>
        <dbReference type="EMBL" id="KAK0703062.1"/>
    </source>
</evidence>
<feature type="compositionally biased region" description="Basic and acidic residues" evidence="1">
    <location>
        <begin position="224"/>
        <end position="233"/>
    </location>
</feature>
<evidence type="ECO:0000313" key="3">
    <source>
        <dbReference type="Proteomes" id="UP001172101"/>
    </source>
</evidence>
<feature type="compositionally biased region" description="Polar residues" evidence="1">
    <location>
        <begin position="32"/>
        <end position="42"/>
    </location>
</feature>
<comment type="caution">
    <text evidence="2">The sequence shown here is derived from an EMBL/GenBank/DDBJ whole genome shotgun (WGS) entry which is preliminary data.</text>
</comment>
<protein>
    <submittedName>
        <fullName evidence="2">Uncharacterized protein</fullName>
    </submittedName>
</protein>
<sequence length="281" mass="31501">MTTAEESLAAFRDKKQRYFESTELGRSRPDQSSRTPSGTCGSRNKIPVDWRGPGKSGSFTDYGRAARRRLAEHGFHEAFRLLKDPRRQDERATSIEYLGFEYWWLDADAKTVQRHKPSHDAAWEELVQFGVLEASAEDLFTHLAGEPDQQTTPRDEAIQHFMRQTRAYRDATVVESSQSLRIQWALSQIPAATKPIARTGKRRLQEDEDALDEAVEQRPAAKKQRTEPERKQDGGVSAGKGNGCTEAEHESGVGALDADKPLMGAQGGETQHLYKACQRTG</sequence>
<name>A0AA39ZSZ4_9PEZI</name>
<reference evidence="2" key="1">
    <citation type="submission" date="2023-06" db="EMBL/GenBank/DDBJ databases">
        <title>Genome-scale phylogeny and comparative genomics of the fungal order Sordariales.</title>
        <authorList>
            <consortium name="Lawrence Berkeley National Laboratory"/>
            <person name="Hensen N."/>
            <person name="Bonometti L."/>
            <person name="Westerberg I."/>
            <person name="Brannstrom I.O."/>
            <person name="Guillou S."/>
            <person name="Cros-Aarteil S."/>
            <person name="Calhoun S."/>
            <person name="Haridas S."/>
            <person name="Kuo A."/>
            <person name="Mondo S."/>
            <person name="Pangilinan J."/>
            <person name="Riley R."/>
            <person name="LaButti K."/>
            <person name="Andreopoulos B."/>
            <person name="Lipzen A."/>
            <person name="Chen C."/>
            <person name="Yanf M."/>
            <person name="Daum C."/>
            <person name="Ng V."/>
            <person name="Clum A."/>
            <person name="Steindorff A."/>
            <person name="Ohm R."/>
            <person name="Martin F."/>
            <person name="Silar P."/>
            <person name="Natvig D."/>
            <person name="Lalanne C."/>
            <person name="Gautier V."/>
            <person name="Ament-velasquez S.L."/>
            <person name="Kruys A."/>
            <person name="Hutchinson M.I."/>
            <person name="Powell A.J."/>
            <person name="Barry K."/>
            <person name="Miller A.N."/>
            <person name="Grigoriev I.V."/>
            <person name="Debuchy R."/>
            <person name="Gladieux P."/>
            <person name="Thoren M.H."/>
            <person name="Johannesson H."/>
        </authorList>
    </citation>
    <scope>NUCLEOTIDE SEQUENCE</scope>
    <source>
        <strain evidence="2">SMH2392-1A</strain>
    </source>
</reference>
<organism evidence="2 3">
    <name type="scientific">Lasiosphaeria miniovina</name>
    <dbReference type="NCBI Taxonomy" id="1954250"/>
    <lineage>
        <taxon>Eukaryota</taxon>
        <taxon>Fungi</taxon>
        <taxon>Dikarya</taxon>
        <taxon>Ascomycota</taxon>
        <taxon>Pezizomycotina</taxon>
        <taxon>Sordariomycetes</taxon>
        <taxon>Sordariomycetidae</taxon>
        <taxon>Sordariales</taxon>
        <taxon>Lasiosphaeriaceae</taxon>
        <taxon>Lasiosphaeria</taxon>
    </lineage>
</organism>
<dbReference type="GeneID" id="85329400"/>
<feature type="region of interest" description="Disordered" evidence="1">
    <location>
        <begin position="197"/>
        <end position="281"/>
    </location>
</feature>
<keyword evidence="3" id="KW-1185">Reference proteome</keyword>
<gene>
    <name evidence="2" type="ORF">B0T26DRAFT_756640</name>
</gene>
<dbReference type="RefSeq" id="XP_060289921.1">
    <property type="nucleotide sequence ID" value="XM_060446130.1"/>
</dbReference>
<dbReference type="Proteomes" id="UP001172101">
    <property type="component" value="Unassembled WGS sequence"/>
</dbReference>
<accession>A0AA39ZSZ4</accession>
<evidence type="ECO:0000256" key="1">
    <source>
        <dbReference type="SAM" id="MobiDB-lite"/>
    </source>
</evidence>
<dbReference type="AlphaFoldDB" id="A0AA39ZSZ4"/>